<dbReference type="NCBIfam" id="NF005994">
    <property type="entry name" value="PRK08118.1"/>
    <property type="match status" value="1"/>
</dbReference>
<dbReference type="InterPro" id="IPR027417">
    <property type="entry name" value="P-loop_NTPase"/>
</dbReference>
<dbReference type="Gene3D" id="3.40.50.300">
    <property type="entry name" value="P-loop containing nucleotide triphosphate hydrolases"/>
    <property type="match status" value="1"/>
</dbReference>
<comment type="caution">
    <text evidence="1">The sequence shown here is derived from an EMBL/GenBank/DDBJ whole genome shotgun (WGS) entry which is preliminary data.</text>
</comment>
<dbReference type="PANTHER" id="PTHR37816:SF3">
    <property type="entry name" value="MODULATES DNA TOPOLOGY"/>
    <property type="match status" value="1"/>
</dbReference>
<evidence type="ECO:0000313" key="2">
    <source>
        <dbReference type="Proteomes" id="UP000187172"/>
    </source>
</evidence>
<dbReference type="PANTHER" id="PTHR37816">
    <property type="entry name" value="YALI0E33011P"/>
    <property type="match status" value="1"/>
</dbReference>
<dbReference type="InterPro" id="IPR052922">
    <property type="entry name" value="Cytidylate_Kinase-2"/>
</dbReference>
<sequence>MTNRIAIIGSAGSGKSTLSRRLGEILSLPVVHLDRFYWKPNWTPTVNDEWDEFVKDAVSEDQWIIDGNYTRTLGIRLSEADAVIFLDMPRLLCIYRIMKRRIQYHGKTRPDLNEECPEKLDWAFFIWVWNYRKRSRSKVMEALEQVKGRKQVVILKSRKEVQEFLDQVKYNGKI</sequence>
<dbReference type="RefSeq" id="WP_076173365.1">
    <property type="nucleotide sequence ID" value="NZ_MRTP01000008.1"/>
</dbReference>
<evidence type="ECO:0000313" key="1">
    <source>
        <dbReference type="EMBL" id="OMF51939.1"/>
    </source>
</evidence>
<dbReference type="SUPFAM" id="SSF52540">
    <property type="entry name" value="P-loop containing nucleoside triphosphate hydrolases"/>
    <property type="match status" value="1"/>
</dbReference>
<dbReference type="AlphaFoldDB" id="A0A1R1EJK0"/>
<dbReference type="EMBL" id="MRTP01000008">
    <property type="protein sequence ID" value="OMF51939.1"/>
    <property type="molecule type" value="Genomic_DNA"/>
</dbReference>
<name>A0A1R1EJK0_9BACL</name>
<protein>
    <submittedName>
        <fullName evidence="1">AAA family ATPase</fullName>
    </submittedName>
</protein>
<keyword evidence="2" id="KW-1185">Reference proteome</keyword>
<organism evidence="1 2">
    <name type="scientific">Paenibacillus rhizosphaerae</name>
    <dbReference type="NCBI Taxonomy" id="297318"/>
    <lineage>
        <taxon>Bacteria</taxon>
        <taxon>Bacillati</taxon>
        <taxon>Bacillota</taxon>
        <taxon>Bacilli</taxon>
        <taxon>Bacillales</taxon>
        <taxon>Paenibacillaceae</taxon>
        <taxon>Paenibacillus</taxon>
    </lineage>
</organism>
<reference evidence="1 2" key="1">
    <citation type="submission" date="2016-11" db="EMBL/GenBank/DDBJ databases">
        <title>Paenibacillus species isolates.</title>
        <authorList>
            <person name="Beno S.M."/>
        </authorList>
    </citation>
    <scope>NUCLEOTIDE SEQUENCE [LARGE SCALE GENOMIC DNA]</scope>
    <source>
        <strain evidence="1 2">FSL R5-0378</strain>
    </source>
</reference>
<dbReference type="Proteomes" id="UP000187172">
    <property type="component" value="Unassembled WGS sequence"/>
</dbReference>
<dbReference type="STRING" id="297318.BK138_24220"/>
<accession>A0A1R1EJK0</accession>
<proteinExistence type="predicted"/>
<gene>
    <name evidence="1" type="ORF">BK138_24220</name>
</gene>